<accession>A0A814ICZ2</accession>
<dbReference type="Proteomes" id="UP000663870">
    <property type="component" value="Unassembled WGS sequence"/>
</dbReference>
<organism evidence="1 2">
    <name type="scientific">Rotaria sordida</name>
    <dbReference type="NCBI Taxonomy" id="392033"/>
    <lineage>
        <taxon>Eukaryota</taxon>
        <taxon>Metazoa</taxon>
        <taxon>Spiralia</taxon>
        <taxon>Gnathifera</taxon>
        <taxon>Rotifera</taxon>
        <taxon>Eurotatoria</taxon>
        <taxon>Bdelloidea</taxon>
        <taxon>Philodinida</taxon>
        <taxon>Philodinidae</taxon>
        <taxon>Rotaria</taxon>
    </lineage>
</organism>
<evidence type="ECO:0000313" key="2">
    <source>
        <dbReference type="Proteomes" id="UP000663870"/>
    </source>
</evidence>
<protein>
    <submittedName>
        <fullName evidence="1">Uncharacterized protein</fullName>
    </submittedName>
</protein>
<dbReference type="EMBL" id="CAJNOL010000348">
    <property type="protein sequence ID" value="CAF1020063.1"/>
    <property type="molecule type" value="Genomic_DNA"/>
</dbReference>
<gene>
    <name evidence="1" type="ORF">JXQ802_LOCUS15116</name>
</gene>
<keyword evidence="2" id="KW-1185">Reference proteome</keyword>
<name>A0A814ICZ2_9BILA</name>
<feature type="non-terminal residue" evidence="1">
    <location>
        <position position="1"/>
    </location>
</feature>
<dbReference type="AlphaFoldDB" id="A0A814ICZ2"/>
<reference evidence="1" key="1">
    <citation type="submission" date="2021-02" db="EMBL/GenBank/DDBJ databases">
        <authorList>
            <person name="Nowell W R."/>
        </authorList>
    </citation>
    <scope>NUCLEOTIDE SEQUENCE</scope>
</reference>
<evidence type="ECO:0000313" key="1">
    <source>
        <dbReference type="EMBL" id="CAF1020063.1"/>
    </source>
</evidence>
<sequence>TSHTNIWKVPPFSNQSSSVRYLDLRGFNHSGQCQYYNDQQCSSLIRSPLGNQCEFLVIEVEKRTNIIDLVNKMNHLRALNVRCRDRKKNDDELIKWLQARLPSTCSFAKDSRFSNDIRLWIR</sequence>
<proteinExistence type="predicted"/>
<comment type="caution">
    <text evidence="1">The sequence shown here is derived from an EMBL/GenBank/DDBJ whole genome shotgun (WGS) entry which is preliminary data.</text>
</comment>